<feature type="transmembrane region" description="Helical" evidence="1">
    <location>
        <begin position="97"/>
        <end position="121"/>
    </location>
</feature>
<feature type="transmembrane region" description="Helical" evidence="1">
    <location>
        <begin position="67"/>
        <end position="85"/>
    </location>
</feature>
<comment type="caution">
    <text evidence="2">The sequence shown here is derived from an EMBL/GenBank/DDBJ whole genome shotgun (WGS) entry which is preliminary data.</text>
</comment>
<dbReference type="RefSeq" id="WP_221183104.1">
    <property type="nucleotide sequence ID" value="NZ_JACHVY010000001.1"/>
</dbReference>
<name>A0A7W4XWG5_KINRA</name>
<evidence type="ECO:0000256" key="1">
    <source>
        <dbReference type="SAM" id="Phobius"/>
    </source>
</evidence>
<dbReference type="AlphaFoldDB" id="A0A7W4XWG5"/>
<evidence type="ECO:0000313" key="3">
    <source>
        <dbReference type="Proteomes" id="UP000533269"/>
    </source>
</evidence>
<reference evidence="2 3" key="2">
    <citation type="submission" date="2020-08" db="EMBL/GenBank/DDBJ databases">
        <authorList>
            <person name="Partida-Martinez L."/>
            <person name="Huntemann M."/>
            <person name="Clum A."/>
            <person name="Wang J."/>
            <person name="Palaniappan K."/>
            <person name="Ritter S."/>
            <person name="Chen I.-M."/>
            <person name="Stamatis D."/>
            <person name="Reddy T."/>
            <person name="O'Malley R."/>
            <person name="Daum C."/>
            <person name="Shapiro N."/>
            <person name="Ivanova N."/>
            <person name="Kyrpides N."/>
            <person name="Woyke T."/>
        </authorList>
    </citation>
    <scope>NUCLEOTIDE SEQUENCE [LARGE SCALE GENOMIC DNA]</scope>
    <source>
        <strain evidence="2 3">AS2.23</strain>
    </source>
</reference>
<keyword evidence="1" id="KW-0472">Membrane</keyword>
<feature type="transmembrane region" description="Helical" evidence="1">
    <location>
        <begin position="155"/>
        <end position="177"/>
    </location>
</feature>
<feature type="transmembrane region" description="Helical" evidence="1">
    <location>
        <begin position="6"/>
        <end position="31"/>
    </location>
</feature>
<feature type="transmembrane region" description="Helical" evidence="1">
    <location>
        <begin position="350"/>
        <end position="381"/>
    </location>
</feature>
<gene>
    <name evidence="2" type="ORF">FHR75_001794</name>
</gene>
<dbReference type="EMBL" id="JACHVY010000001">
    <property type="protein sequence ID" value="MBB2901006.1"/>
    <property type="molecule type" value="Genomic_DNA"/>
</dbReference>
<evidence type="ECO:0000313" key="2">
    <source>
        <dbReference type="EMBL" id="MBB2901006.1"/>
    </source>
</evidence>
<proteinExistence type="predicted"/>
<accession>A0A7W4XWG5</accession>
<reference evidence="2 3" key="1">
    <citation type="submission" date="2020-08" db="EMBL/GenBank/DDBJ databases">
        <title>The Agave Microbiome: Exploring the role of microbial communities in plant adaptations to desert environments.</title>
        <authorList>
            <person name="Partida-Martinez L.P."/>
        </authorList>
    </citation>
    <scope>NUCLEOTIDE SEQUENCE [LARGE SCALE GENOMIC DNA]</scope>
    <source>
        <strain evidence="2 3">AS2.23</strain>
    </source>
</reference>
<organism evidence="2 3">
    <name type="scientific">Kineococcus radiotolerans</name>
    <dbReference type="NCBI Taxonomy" id="131568"/>
    <lineage>
        <taxon>Bacteria</taxon>
        <taxon>Bacillati</taxon>
        <taxon>Actinomycetota</taxon>
        <taxon>Actinomycetes</taxon>
        <taxon>Kineosporiales</taxon>
        <taxon>Kineosporiaceae</taxon>
        <taxon>Kineococcus</taxon>
    </lineage>
</organism>
<sequence length="389" mass="41775">MHLLDALSAVGRVLLVTSVLVSAQAVLLVSVERWLIGSGPRAAAKGPGDGRASGRPTRGFRARGSRCLVIAGVVLFQAMVVGSALDAASTTRTPGRITLVITAVVLTAVPTTHAALTWRALINADRWWDRTVPVTATPHDRRARRHLLEATVPHLNHGVFVCGAVLPGVAQCFVSYLPSITATVPDTDPVLEIVVLLIAVISVSGVAWKVVHVLNPLAPFTGLVLRDCGKPWSDWQGARLRPLDLRSSAAALWRWERRELRRVPPSLRDGHAEAFHQACEALRLLDDRRHTDPGAAVTARTLCGQVVIATLATDHRLATRVAARAVPSRLRTTPPHPPVRSRWAGAVDVVLTRAVTVLTFVSCLITVLALVLALVGGAGFADAWKDFRL</sequence>
<keyword evidence="1" id="KW-1133">Transmembrane helix</keyword>
<dbReference type="Proteomes" id="UP000533269">
    <property type="component" value="Unassembled WGS sequence"/>
</dbReference>
<feature type="transmembrane region" description="Helical" evidence="1">
    <location>
        <begin position="189"/>
        <end position="211"/>
    </location>
</feature>
<keyword evidence="1" id="KW-0812">Transmembrane</keyword>
<protein>
    <submittedName>
        <fullName evidence="2">Uncharacterized protein</fullName>
    </submittedName>
</protein>